<evidence type="ECO:0000256" key="2">
    <source>
        <dbReference type="ARBA" id="ARBA00006283"/>
    </source>
</evidence>
<evidence type="ECO:0000259" key="7">
    <source>
        <dbReference type="Pfam" id="PF13867"/>
    </source>
</evidence>
<dbReference type="GO" id="GO:0000118">
    <property type="term" value="C:histone deacetylase complex"/>
    <property type="evidence" value="ECO:0007669"/>
    <property type="project" value="TreeGrafter"/>
</dbReference>
<evidence type="ECO:0000313" key="9">
    <source>
        <dbReference type="EMBL" id="CAD8820679.1"/>
    </source>
</evidence>
<sequence length="226" mass="24470">MDISGIMESRALLPVGTVVRIRGNNRTKQELSGCQGQVVTAAPLGGWHSVSVVDKNGKKSMIRVQRNALQVEAVRKSEQLPTSPILSPSIPCRVMETSRSSSTASQSCLCGGKHPATVPCTSAEIHGAPNRVIQHTFVTKHTTPGPNLGKLRYGTLRKYRRAFGLRIGKTHTKQQLAGLVSSHFQTWNVKDEVGALQAFLGALERDATSPAPHTRKPAFALIQTDF</sequence>
<dbReference type="InterPro" id="IPR025718">
    <property type="entry name" value="SAP30_Sin3-bd"/>
</dbReference>
<comment type="subcellular location">
    <subcellularLocation>
        <location evidence="1">Nucleus</location>
    </subcellularLocation>
</comment>
<evidence type="ECO:0000313" key="8">
    <source>
        <dbReference type="EMBL" id="CAD8820678.1"/>
    </source>
</evidence>
<evidence type="ECO:0000256" key="6">
    <source>
        <dbReference type="ARBA" id="ARBA00023242"/>
    </source>
</evidence>
<keyword evidence="5" id="KW-0804">Transcription</keyword>
<organism evidence="9">
    <name type="scientific">Timspurckia oligopyrenoides</name>
    <dbReference type="NCBI Taxonomy" id="708627"/>
    <lineage>
        <taxon>Eukaryota</taxon>
        <taxon>Rhodophyta</taxon>
        <taxon>Bangiophyceae</taxon>
        <taxon>Porphyridiales</taxon>
        <taxon>Porphyridiaceae</taxon>
        <taxon>Timspurckia</taxon>
    </lineage>
</organism>
<feature type="domain" description="Histone deacetylase complex subunit SAP30 Sin3 binding" evidence="7">
    <location>
        <begin position="151"/>
        <end position="201"/>
    </location>
</feature>
<dbReference type="InterPro" id="IPR024145">
    <property type="entry name" value="His_deAcase_SAP30/SAP30L"/>
</dbReference>
<dbReference type="Pfam" id="PF13867">
    <property type="entry name" value="SAP30_Sin3_bdg"/>
    <property type="match status" value="1"/>
</dbReference>
<protein>
    <recommendedName>
        <fullName evidence="7">Histone deacetylase complex subunit SAP30 Sin3 binding domain-containing protein</fullName>
    </recommendedName>
</protein>
<gene>
    <name evidence="8" type="ORF">TOLI1172_LOCUS5072</name>
    <name evidence="9" type="ORF">TOLI1172_LOCUS5073</name>
</gene>
<dbReference type="Gene3D" id="6.10.160.20">
    <property type="match status" value="1"/>
</dbReference>
<evidence type="ECO:0000256" key="4">
    <source>
        <dbReference type="ARBA" id="ARBA00023015"/>
    </source>
</evidence>
<accession>A0A6T6NP23</accession>
<dbReference type="PANTHER" id="PTHR13286:SF6">
    <property type="entry name" value="HISTONE DEACETYLASE COMPLEX SUBUNIT SAP30L-RELATED"/>
    <property type="match status" value="1"/>
</dbReference>
<comment type="similarity">
    <text evidence="2">Belongs to the SAP30 family.</text>
</comment>
<keyword evidence="4" id="KW-0805">Transcription regulation</keyword>
<dbReference type="InterPro" id="IPR038291">
    <property type="entry name" value="SAP30_C_sf"/>
</dbReference>
<evidence type="ECO:0000256" key="1">
    <source>
        <dbReference type="ARBA" id="ARBA00004123"/>
    </source>
</evidence>
<dbReference type="EMBL" id="HBFP01007083">
    <property type="protein sequence ID" value="CAD8820679.1"/>
    <property type="molecule type" value="Transcribed_RNA"/>
</dbReference>
<dbReference type="AlphaFoldDB" id="A0A6T6NP23"/>
<evidence type="ECO:0000256" key="5">
    <source>
        <dbReference type="ARBA" id="ARBA00023163"/>
    </source>
</evidence>
<dbReference type="GO" id="GO:0006355">
    <property type="term" value="P:regulation of DNA-templated transcription"/>
    <property type="evidence" value="ECO:0007669"/>
    <property type="project" value="TreeGrafter"/>
</dbReference>
<dbReference type="EMBL" id="HBFP01007082">
    <property type="protein sequence ID" value="CAD8820678.1"/>
    <property type="molecule type" value="Transcribed_RNA"/>
</dbReference>
<evidence type="ECO:0000256" key="3">
    <source>
        <dbReference type="ARBA" id="ARBA00022491"/>
    </source>
</evidence>
<keyword evidence="6" id="KW-0539">Nucleus</keyword>
<name>A0A6T6NP23_9RHOD</name>
<dbReference type="PANTHER" id="PTHR13286">
    <property type="entry name" value="SAP30"/>
    <property type="match status" value="1"/>
</dbReference>
<dbReference type="GO" id="GO:0003712">
    <property type="term" value="F:transcription coregulator activity"/>
    <property type="evidence" value="ECO:0007669"/>
    <property type="project" value="TreeGrafter"/>
</dbReference>
<proteinExistence type="inferred from homology"/>
<keyword evidence="3" id="KW-0678">Repressor</keyword>
<reference evidence="9" key="1">
    <citation type="submission" date="2021-01" db="EMBL/GenBank/DDBJ databases">
        <authorList>
            <person name="Corre E."/>
            <person name="Pelletier E."/>
            <person name="Niang G."/>
            <person name="Scheremetjew M."/>
            <person name="Finn R."/>
            <person name="Kale V."/>
            <person name="Holt S."/>
            <person name="Cochrane G."/>
            <person name="Meng A."/>
            <person name="Brown T."/>
            <person name="Cohen L."/>
        </authorList>
    </citation>
    <scope>NUCLEOTIDE SEQUENCE</scope>
    <source>
        <strain evidence="9">CCMP3278</strain>
    </source>
</reference>